<dbReference type="InterPro" id="IPR029039">
    <property type="entry name" value="Flavoprotein-like_sf"/>
</dbReference>
<accession>A0A7K3VLA8</accession>
<dbReference type="InterPro" id="IPR008254">
    <property type="entry name" value="Flavodoxin/NO_synth"/>
</dbReference>
<evidence type="ECO:0000313" key="5">
    <source>
        <dbReference type="EMBL" id="NEK17572.1"/>
    </source>
</evidence>
<feature type="signal peptide" evidence="3">
    <location>
        <begin position="1"/>
        <end position="30"/>
    </location>
</feature>
<reference evidence="5 6" key="1">
    <citation type="submission" date="2019-12" db="EMBL/GenBank/DDBJ databases">
        <title>Rhizobium genotypes associated with high levels of biological nitrogen fixation by grain legumes in a temperate-maritime cropping system.</title>
        <authorList>
            <person name="Maluk M."/>
            <person name="Francesc Ferrando Molina F."/>
            <person name="Lopez Del Egido L."/>
            <person name="Lafos M."/>
            <person name="Langarica-Fuentes A."/>
            <person name="Gebre Yohannes G."/>
            <person name="Young M.W."/>
            <person name="Martin P."/>
            <person name="Gantlett R."/>
            <person name="Kenicer G."/>
            <person name="Hawes C."/>
            <person name="Begg G.S."/>
            <person name="Quilliam R.S."/>
            <person name="Squire G.R."/>
            <person name="Poole P.S."/>
            <person name="Young P.W."/>
            <person name="Iannetta P.M."/>
            <person name="James E.K."/>
        </authorList>
    </citation>
    <scope>NUCLEOTIDE SEQUENCE [LARGE SCALE GENOMIC DNA]</scope>
    <source>
        <strain evidence="5 6">JHI54</strain>
    </source>
</reference>
<dbReference type="InterPro" id="IPR006311">
    <property type="entry name" value="TAT_signal"/>
</dbReference>
<keyword evidence="3" id="KW-0732">Signal</keyword>
<comment type="caution">
    <text evidence="5">The sequence shown here is derived from an EMBL/GenBank/DDBJ whole genome shotgun (WGS) entry which is preliminary data.</text>
</comment>
<organism evidence="5 6">
    <name type="scientific">Rhizobium leguminosarum</name>
    <dbReference type="NCBI Taxonomy" id="384"/>
    <lineage>
        <taxon>Bacteria</taxon>
        <taxon>Pseudomonadati</taxon>
        <taxon>Pseudomonadota</taxon>
        <taxon>Alphaproteobacteria</taxon>
        <taxon>Hyphomicrobiales</taxon>
        <taxon>Rhizobiaceae</taxon>
        <taxon>Rhizobium/Agrobacterium group</taxon>
        <taxon>Rhizobium</taxon>
    </lineage>
</organism>
<dbReference type="Gene3D" id="3.40.50.360">
    <property type="match status" value="1"/>
</dbReference>
<dbReference type="Proteomes" id="UP000471705">
    <property type="component" value="Unassembled WGS sequence"/>
</dbReference>
<evidence type="ECO:0000256" key="2">
    <source>
        <dbReference type="ARBA" id="ARBA00022643"/>
    </source>
</evidence>
<evidence type="ECO:0000256" key="3">
    <source>
        <dbReference type="SAM" id="SignalP"/>
    </source>
</evidence>
<evidence type="ECO:0000259" key="4">
    <source>
        <dbReference type="Pfam" id="PF12682"/>
    </source>
</evidence>
<dbReference type="RefSeq" id="WP_164048154.1">
    <property type="nucleotide sequence ID" value="NZ_WUFV01000014.1"/>
</dbReference>
<dbReference type="GO" id="GO:0010181">
    <property type="term" value="F:FMN binding"/>
    <property type="evidence" value="ECO:0007669"/>
    <property type="project" value="InterPro"/>
</dbReference>
<keyword evidence="2" id="KW-0288">FMN</keyword>
<dbReference type="PANTHER" id="PTHR39201">
    <property type="entry name" value="EXPORTED PROTEIN-RELATED"/>
    <property type="match status" value="1"/>
</dbReference>
<feature type="domain" description="Flavodoxin-like" evidence="4">
    <location>
        <begin position="38"/>
        <end position="186"/>
    </location>
</feature>
<dbReference type="Pfam" id="PF12682">
    <property type="entry name" value="Flavodoxin_4"/>
    <property type="match status" value="1"/>
</dbReference>
<evidence type="ECO:0000256" key="1">
    <source>
        <dbReference type="ARBA" id="ARBA00022630"/>
    </source>
</evidence>
<keyword evidence="1" id="KW-0285">Flavoprotein</keyword>
<name>A0A7K3VLA8_RHILE</name>
<dbReference type="AlphaFoldDB" id="A0A7K3VLA8"/>
<gene>
    <name evidence="5" type="ORF">GR257_22350</name>
</gene>
<evidence type="ECO:0000313" key="6">
    <source>
        <dbReference type="Proteomes" id="UP000471705"/>
    </source>
</evidence>
<dbReference type="SUPFAM" id="SSF52218">
    <property type="entry name" value="Flavoproteins"/>
    <property type="match status" value="1"/>
</dbReference>
<dbReference type="PROSITE" id="PS51318">
    <property type="entry name" value="TAT"/>
    <property type="match status" value="1"/>
</dbReference>
<dbReference type="PANTHER" id="PTHR39201:SF1">
    <property type="entry name" value="FLAVODOXIN-LIKE DOMAIN-CONTAINING PROTEIN"/>
    <property type="match status" value="1"/>
</dbReference>
<dbReference type="EMBL" id="WUFV01000014">
    <property type="protein sequence ID" value="NEK17572.1"/>
    <property type="molecule type" value="Genomic_DNA"/>
</dbReference>
<protein>
    <submittedName>
        <fullName evidence="5">Flavodoxin</fullName>
    </submittedName>
</protein>
<feature type="chain" id="PRO_5029909526" evidence="3">
    <location>
        <begin position="31"/>
        <end position="188"/>
    </location>
</feature>
<proteinExistence type="predicted"/>
<sequence length="188" mass="20707">MQKSSARRHFLTSLPLAAIGLAMTSAGTGAQQTPSANTLVAYFTRTGNTRVIALQVRRARQAALIELQPAEPYPEDYEETVAQARRETEQGFLPPLAQLVANLDQYQEIFLGFPIWGTTAPPVIRSFLRSHDLSGKIIRPFITHGGYGLGNSLEVISSLAPSATIEPPFSLEADQERRTMEQVRNWLG</sequence>